<dbReference type="Pfam" id="PF18950">
    <property type="entry name" value="DUF5694"/>
    <property type="match status" value="1"/>
</dbReference>
<feature type="chain" id="PRO_5046345248" description="ChaN family lipoprotein" evidence="1">
    <location>
        <begin position="26"/>
        <end position="300"/>
    </location>
</feature>
<keyword evidence="3" id="KW-1185">Reference proteome</keyword>
<comment type="caution">
    <text evidence="2">The sequence shown here is derived from an EMBL/GenBank/DDBJ whole genome shotgun (WGS) entry which is preliminary data.</text>
</comment>
<dbReference type="EMBL" id="JAEDAE010000004">
    <property type="protein sequence ID" value="MBH8558577.1"/>
    <property type="molecule type" value="Genomic_DNA"/>
</dbReference>
<proteinExistence type="predicted"/>
<name>A0ABS0Q7D6_9BACT</name>
<gene>
    <name evidence="2" type="ORF">I7X13_11000</name>
</gene>
<evidence type="ECO:0000256" key="1">
    <source>
        <dbReference type="SAM" id="SignalP"/>
    </source>
</evidence>
<keyword evidence="1" id="KW-0732">Signal</keyword>
<protein>
    <recommendedName>
        <fullName evidence="4">ChaN family lipoprotein</fullName>
    </recommendedName>
</protein>
<evidence type="ECO:0008006" key="4">
    <source>
        <dbReference type="Google" id="ProtNLM"/>
    </source>
</evidence>
<accession>A0ABS0Q7D6</accession>
<evidence type="ECO:0000313" key="2">
    <source>
        <dbReference type="EMBL" id="MBH8558577.1"/>
    </source>
</evidence>
<organism evidence="2 3">
    <name type="scientific">Hymenobacter negativus</name>
    <dbReference type="NCBI Taxonomy" id="2795026"/>
    <lineage>
        <taxon>Bacteria</taxon>
        <taxon>Pseudomonadati</taxon>
        <taxon>Bacteroidota</taxon>
        <taxon>Cytophagia</taxon>
        <taxon>Cytophagales</taxon>
        <taxon>Hymenobacteraceae</taxon>
        <taxon>Hymenobacter</taxon>
    </lineage>
</organism>
<evidence type="ECO:0000313" key="3">
    <source>
        <dbReference type="Proteomes" id="UP000625631"/>
    </source>
</evidence>
<reference evidence="2 3" key="1">
    <citation type="submission" date="2020-12" db="EMBL/GenBank/DDBJ databases">
        <title>Hymenobacter sp.</title>
        <authorList>
            <person name="Kim M.K."/>
        </authorList>
    </citation>
    <scope>NUCLEOTIDE SEQUENCE [LARGE SCALE GENOMIC DNA]</scope>
    <source>
        <strain evidence="2 3">BT442</strain>
    </source>
</reference>
<sequence length="300" mass="32778">MNAFVSFSCRIAAGMILLTGMAACASTKTHSTASPATAATTDILLLGCSHLSQLYKAGNPNSDVLTPKRQAELSAVLDGLQRYQPDGILVEELPENQARLDSLYQRYRQGQLDLSALPGGRSEVYQLGFALGKRLGLARIYCVNAPGGTSQSILHEGRNIELYKQADADWHTFSDPFGQRLLAGTSTIGQFLRTINAPATLRQLHTLVYRTPARVTGGTLKPDEMVDAAFINPQYVGAEFISVFYNRDLKVYSNIVTTQLQTQQHRQLLIIGARHVASLQGIVSDDPAYRVVPTARYLGH</sequence>
<feature type="signal peptide" evidence="1">
    <location>
        <begin position="1"/>
        <end position="25"/>
    </location>
</feature>
<dbReference type="InterPro" id="IPR043749">
    <property type="entry name" value="DUF5694"/>
</dbReference>
<dbReference type="RefSeq" id="WP_198075540.1">
    <property type="nucleotide sequence ID" value="NZ_JAEDAE010000004.1"/>
</dbReference>
<dbReference type="Proteomes" id="UP000625631">
    <property type="component" value="Unassembled WGS sequence"/>
</dbReference>